<sequence length="329" mass="37640">MKGSNMKKTLTKILFAVLGLCVLGAIAFFAFGQKGGKSILKKSDGKIDTSKADIKVEISGFDGYGKAKLSKNEIENLDIESFNDDYSTDDILDSIDIDLKANKLENLSNGDEIEITINFKNTSDLDIDITNKKVVKKIKVKGLEKIINSLDDLDDDTLDRMNKDARKKLGKDFYDRNKGSDDDKYHTGDKMNYEFNQLAILEKPLTKEEIIEKSKFDNQKSYAIAMVYEIKFQEVKDYKYDDDTNKKVITKKEDKVKYAVFTFENIQKNNGGIIYSTNRPYLVDSEEKALNQIKYDGYELIDNDENKKTDLSNQSNNEKEENNKKDDNK</sequence>
<proteinExistence type="predicted"/>
<feature type="compositionally biased region" description="Basic and acidic residues" evidence="1">
    <location>
        <begin position="317"/>
        <end position="329"/>
    </location>
</feature>
<dbReference type="AlphaFoldDB" id="B6W9R3"/>
<feature type="region of interest" description="Disordered" evidence="1">
    <location>
        <begin position="304"/>
        <end position="329"/>
    </location>
</feature>
<organism evidence="2 3">
    <name type="scientific">Anaerococcus hydrogenalis DSM 7454</name>
    <dbReference type="NCBI Taxonomy" id="561177"/>
    <lineage>
        <taxon>Bacteria</taxon>
        <taxon>Bacillati</taxon>
        <taxon>Bacillota</taxon>
        <taxon>Tissierellia</taxon>
        <taxon>Tissierellales</taxon>
        <taxon>Peptoniphilaceae</taxon>
        <taxon>Anaerococcus</taxon>
    </lineage>
</organism>
<reference evidence="2 3" key="2">
    <citation type="submission" date="2008-10" db="EMBL/GenBank/DDBJ databases">
        <title>Draft genome sequence of Anaerococcus hydrogenalis (DSM 7454).</title>
        <authorList>
            <person name="Sudarsanam P."/>
            <person name="Ley R."/>
            <person name="Guruge J."/>
            <person name="Turnbaugh P.J."/>
            <person name="Mahowald M."/>
            <person name="Liep D."/>
            <person name="Gordon J."/>
        </authorList>
    </citation>
    <scope>NUCLEOTIDE SEQUENCE [LARGE SCALE GENOMIC DNA]</scope>
    <source>
        <strain evidence="2 3">DSM 7454</strain>
    </source>
</reference>
<protein>
    <submittedName>
        <fullName evidence="2">Uncharacterized protein</fullName>
    </submittedName>
</protein>
<name>B6W9R3_9FIRM</name>
<comment type="caution">
    <text evidence="2">The sequence shown here is derived from an EMBL/GenBank/DDBJ whole genome shotgun (WGS) entry which is preliminary data.</text>
</comment>
<dbReference type="eggNOG" id="ENOG503295T">
    <property type="taxonomic scope" value="Bacteria"/>
</dbReference>
<accession>B6W9R3</accession>
<gene>
    <name evidence="2" type="ORF">ANHYDRO_01338</name>
</gene>
<dbReference type="STRING" id="561177.ANHYDRO_01338"/>
<reference evidence="2 3" key="1">
    <citation type="submission" date="2008-09" db="EMBL/GenBank/DDBJ databases">
        <authorList>
            <person name="Fulton L."/>
            <person name="Clifton S."/>
            <person name="Fulton B."/>
            <person name="Xu J."/>
            <person name="Minx P."/>
            <person name="Pepin K.H."/>
            <person name="Johnson M."/>
            <person name="Thiruvilangam P."/>
            <person name="Bhonagiri V."/>
            <person name="Nash W.E."/>
            <person name="Mardis E.R."/>
            <person name="Wilson R.K."/>
        </authorList>
    </citation>
    <scope>NUCLEOTIDE SEQUENCE [LARGE SCALE GENOMIC DNA]</scope>
    <source>
        <strain evidence="2 3">DSM 7454</strain>
    </source>
</reference>
<dbReference type="Proteomes" id="UP000005451">
    <property type="component" value="Unassembled WGS sequence"/>
</dbReference>
<evidence type="ECO:0000313" key="3">
    <source>
        <dbReference type="Proteomes" id="UP000005451"/>
    </source>
</evidence>
<evidence type="ECO:0000313" key="2">
    <source>
        <dbReference type="EMBL" id="EEB35827.1"/>
    </source>
</evidence>
<dbReference type="EMBL" id="ABXA01000035">
    <property type="protein sequence ID" value="EEB35827.1"/>
    <property type="molecule type" value="Genomic_DNA"/>
</dbReference>
<evidence type="ECO:0000256" key="1">
    <source>
        <dbReference type="SAM" id="MobiDB-lite"/>
    </source>
</evidence>